<evidence type="ECO:0000259" key="1">
    <source>
        <dbReference type="Pfam" id="PF09348"/>
    </source>
</evidence>
<dbReference type="PANTHER" id="PTHR34202">
    <property type="entry name" value="UPF0548 PROTEIN"/>
    <property type="match status" value="1"/>
</dbReference>
<protein>
    <submittedName>
        <fullName evidence="2">Unannotated protein</fullName>
    </submittedName>
</protein>
<proteinExistence type="predicted"/>
<dbReference type="PANTHER" id="PTHR34202:SF1">
    <property type="entry name" value="UPF0548 PROTEIN"/>
    <property type="match status" value="1"/>
</dbReference>
<reference evidence="2" key="1">
    <citation type="submission" date="2020-05" db="EMBL/GenBank/DDBJ databases">
        <authorList>
            <person name="Chiriac C."/>
            <person name="Salcher M."/>
            <person name="Ghai R."/>
            <person name="Kavagutti S V."/>
        </authorList>
    </citation>
    <scope>NUCLEOTIDE SEQUENCE</scope>
</reference>
<dbReference type="AlphaFoldDB" id="A0A6J6DJD6"/>
<gene>
    <name evidence="2" type="ORF">UFOPK1591_00923</name>
</gene>
<accession>A0A6J6DJD6</accession>
<dbReference type="Pfam" id="PF09348">
    <property type="entry name" value="DUF1990"/>
    <property type="match status" value="1"/>
</dbReference>
<feature type="domain" description="DUF1990" evidence="1">
    <location>
        <begin position="15"/>
        <end position="183"/>
    </location>
</feature>
<name>A0A6J6DJD6_9ZZZZ</name>
<dbReference type="InterPro" id="IPR018960">
    <property type="entry name" value="DUF1990"/>
</dbReference>
<evidence type="ECO:0000313" key="2">
    <source>
        <dbReference type="EMBL" id="CAB4564130.1"/>
    </source>
</evidence>
<organism evidence="2">
    <name type="scientific">freshwater metagenome</name>
    <dbReference type="NCBI Taxonomy" id="449393"/>
    <lineage>
        <taxon>unclassified sequences</taxon>
        <taxon>metagenomes</taxon>
        <taxon>ecological metagenomes</taxon>
    </lineage>
</organism>
<sequence length="191" mass="21706">MTGPRRSSFRANQVTYAAVGVTQDPDVLRFPPVGFHARRNERRIGSGPDRFAAASADLLNGAFFERAGLDAMTAQGERLSVEALRLESPTVRLANVWWPMNVVRDFRVIYAVREERRVAFALGTLTEWPLSGEESFVVEWREDDTVWSQVTTVTQLNSHWSIKLIAPLVRLREHLLRIRYTRALNPVKSAT</sequence>
<dbReference type="EMBL" id="CAEZTD010000068">
    <property type="protein sequence ID" value="CAB4564130.1"/>
    <property type="molecule type" value="Genomic_DNA"/>
</dbReference>